<accession>A0A162GV46</accession>
<protein>
    <submittedName>
        <fullName evidence="2">Uncharacterized protein</fullName>
    </submittedName>
</protein>
<keyword evidence="1" id="KW-0175">Coiled coil</keyword>
<feature type="coiled-coil region" evidence="1">
    <location>
        <begin position="74"/>
        <end position="101"/>
    </location>
</feature>
<dbReference type="KEGG" id="vg:27429934"/>
<keyword evidence="3" id="KW-1185">Reference proteome</keyword>
<dbReference type="Proteomes" id="UP000201861">
    <property type="component" value="Segment"/>
</dbReference>
<proteinExistence type="predicted"/>
<evidence type="ECO:0000256" key="1">
    <source>
        <dbReference type="SAM" id="Coils"/>
    </source>
</evidence>
<evidence type="ECO:0000313" key="3">
    <source>
        <dbReference type="Proteomes" id="UP000201861"/>
    </source>
</evidence>
<organism evidence="2 3">
    <name type="scientific">Urbanus proteus nucleopolyhedrovirus</name>
    <dbReference type="NCBI Taxonomy" id="1675866"/>
    <lineage>
        <taxon>Viruses</taxon>
        <taxon>Viruses incertae sedis</taxon>
        <taxon>Naldaviricetes</taxon>
        <taxon>Lefavirales</taxon>
        <taxon>Baculoviridae</taxon>
        <taxon>Alphabaculovirus</taxon>
        <taxon>Alphabaculovirus urprotei</taxon>
    </lineage>
</organism>
<dbReference type="EMBL" id="KR011717">
    <property type="protein sequence ID" value="AKR17394.1"/>
    <property type="molecule type" value="Genomic_DNA"/>
</dbReference>
<dbReference type="GeneID" id="27429934"/>
<evidence type="ECO:0000313" key="2">
    <source>
        <dbReference type="EMBL" id="AKR17394.1"/>
    </source>
</evidence>
<name>A0A162GV46_9ABAC</name>
<sequence length="193" mass="23313">MSTLRNKKLTRSLKQKELFLEQNRVVSLDDLQNFKNIIEKLSRDSNRLLLVYQSKYKKCEEIYKNKICKLELQIEQKDCIIENLRHEINLLRDNYREAGVSRSENERVDKVFIVREDNSIEFVKLPNKNCKVLTWCDLNDCDVYVSLCINEAQHFRRFVIIYDKKINFICKIYADQFEERILKLFKKQCCKNE</sequence>
<dbReference type="RefSeq" id="YP_009250100.1">
    <property type="nucleotide sequence ID" value="NC_029997.2"/>
</dbReference>
<reference evidence="2" key="1">
    <citation type="submission" date="2017-04" db="EMBL/GenBank/DDBJ databases">
        <title>Complete genome sequence of Urbanus proteus nucleopolyhedrovirus (UrprNPV).</title>
        <authorList>
            <person name="Santos E.R."/>
            <person name="Melo F.L."/>
            <person name="Sosa-Gomez D.R."/>
            <person name="Ribeiro B.M."/>
            <person name="Ardisson-Araujo D.M.P."/>
        </authorList>
    </citation>
    <scope>NUCLEOTIDE SEQUENCE [LARGE SCALE GENOMIC DNA]</scope>
    <source>
        <strain evidence="2">Southern Brazil</strain>
    </source>
</reference>